<organism evidence="1 2">
    <name type="scientific">Brassica campestris</name>
    <name type="common">Field mustard</name>
    <dbReference type="NCBI Taxonomy" id="3711"/>
    <lineage>
        <taxon>Eukaryota</taxon>
        <taxon>Viridiplantae</taxon>
        <taxon>Streptophyta</taxon>
        <taxon>Embryophyta</taxon>
        <taxon>Tracheophyta</taxon>
        <taxon>Spermatophyta</taxon>
        <taxon>Magnoliopsida</taxon>
        <taxon>eudicotyledons</taxon>
        <taxon>Gunneridae</taxon>
        <taxon>Pentapetalae</taxon>
        <taxon>rosids</taxon>
        <taxon>malvids</taxon>
        <taxon>Brassicales</taxon>
        <taxon>Brassicaceae</taxon>
        <taxon>Brassiceae</taxon>
        <taxon>Brassica</taxon>
    </lineage>
</organism>
<dbReference type="HOGENOM" id="CLU_1186465_0_0_1"/>
<reference evidence="1" key="3">
    <citation type="submission" date="2023-03" db="UniProtKB">
        <authorList>
            <consortium name="EnsemblPlants"/>
        </authorList>
    </citation>
    <scope>IDENTIFICATION</scope>
    <source>
        <strain evidence="1">cv. Chiifu-401-42</strain>
    </source>
</reference>
<evidence type="ECO:0000313" key="2">
    <source>
        <dbReference type="Proteomes" id="UP000011750"/>
    </source>
</evidence>
<accession>M4FIE5</accession>
<proteinExistence type="predicted"/>
<dbReference type="Gramene" id="Bra040874.1">
    <property type="protein sequence ID" value="Bra040874.1-P"/>
    <property type="gene ID" value="Bra040874"/>
</dbReference>
<dbReference type="EnsemblPlants" id="Bra040874.1">
    <property type="protein sequence ID" value="Bra040874.1-P"/>
    <property type="gene ID" value="Bra040874"/>
</dbReference>
<keyword evidence="2" id="KW-1185">Reference proteome</keyword>
<reference evidence="2" key="1">
    <citation type="journal article" date="2011" name="Nat. Genet.">
        <title>The genome of the mesopolyploid crop species Brassica rapa.</title>
        <authorList>
            <consortium name="Brassica rapa Genome Sequencing Project Consortium"/>
            <person name="Wang X."/>
            <person name="Wang H."/>
            <person name="Wang J."/>
            <person name="Sun R."/>
            <person name="Wu J."/>
            <person name="Liu S."/>
            <person name="Bai Y."/>
            <person name="Mun J.H."/>
            <person name="Bancroft I."/>
            <person name="Cheng F."/>
            <person name="Huang S."/>
            <person name="Li X."/>
            <person name="Hua W."/>
            <person name="Wang J."/>
            <person name="Wang X."/>
            <person name="Freeling M."/>
            <person name="Pires J.C."/>
            <person name="Paterson A.H."/>
            <person name="Chalhoub B."/>
            <person name="Wang B."/>
            <person name="Hayward A."/>
            <person name="Sharpe A.G."/>
            <person name="Park B.S."/>
            <person name="Weisshaar B."/>
            <person name="Liu B."/>
            <person name="Li B."/>
            <person name="Liu B."/>
            <person name="Tong C."/>
            <person name="Song C."/>
            <person name="Duran C."/>
            <person name="Peng C."/>
            <person name="Geng C."/>
            <person name="Koh C."/>
            <person name="Lin C."/>
            <person name="Edwards D."/>
            <person name="Mu D."/>
            <person name="Shen D."/>
            <person name="Soumpourou E."/>
            <person name="Li F."/>
            <person name="Fraser F."/>
            <person name="Conant G."/>
            <person name="Lassalle G."/>
            <person name="King G.J."/>
            <person name="Bonnema G."/>
            <person name="Tang H."/>
            <person name="Wang H."/>
            <person name="Belcram H."/>
            <person name="Zhou H."/>
            <person name="Hirakawa H."/>
            <person name="Abe H."/>
            <person name="Guo H."/>
            <person name="Wang H."/>
            <person name="Jin H."/>
            <person name="Parkin I.A."/>
            <person name="Batley J."/>
            <person name="Kim J.S."/>
            <person name="Just J."/>
            <person name="Li J."/>
            <person name="Xu J."/>
            <person name="Deng J."/>
            <person name="Kim J.A."/>
            <person name="Li J."/>
            <person name="Yu J."/>
            <person name="Meng J."/>
            <person name="Wang J."/>
            <person name="Min J."/>
            <person name="Poulain J."/>
            <person name="Wang J."/>
            <person name="Hatakeyama K."/>
            <person name="Wu K."/>
            <person name="Wang L."/>
            <person name="Fang L."/>
            <person name="Trick M."/>
            <person name="Links M.G."/>
            <person name="Zhao M."/>
            <person name="Jin M."/>
            <person name="Ramchiary N."/>
            <person name="Drou N."/>
            <person name="Berkman P.J."/>
            <person name="Cai Q."/>
            <person name="Huang Q."/>
            <person name="Li R."/>
            <person name="Tabata S."/>
            <person name="Cheng S."/>
            <person name="Zhang S."/>
            <person name="Zhang S."/>
            <person name="Huang S."/>
            <person name="Sato S."/>
            <person name="Sun S."/>
            <person name="Kwon S.J."/>
            <person name="Choi S.R."/>
            <person name="Lee T.H."/>
            <person name="Fan W."/>
            <person name="Zhao X."/>
            <person name="Tan X."/>
            <person name="Xu X."/>
            <person name="Wang Y."/>
            <person name="Qiu Y."/>
            <person name="Yin Y."/>
            <person name="Li Y."/>
            <person name="Du Y."/>
            <person name="Liao Y."/>
            <person name="Lim Y."/>
            <person name="Narusaka Y."/>
            <person name="Wang Y."/>
            <person name="Wang Z."/>
            <person name="Li Z."/>
            <person name="Wang Z."/>
            <person name="Xiong Z."/>
            <person name="Zhang Z."/>
        </authorList>
    </citation>
    <scope>NUCLEOTIDE SEQUENCE [LARGE SCALE GENOMIC DNA]</scope>
    <source>
        <strain evidence="2">cv. Chiifu-401-42</strain>
    </source>
</reference>
<sequence length="241" mass="27503">MTLHYEDEYKTEYSGSIDDSGTPPSIYIAIHPPIDDKFRESIDSSPANDTFALPAHYYPHIDVATQPQTLIDYHYGDTISRQGNYYIGNWVDESLRESFSLDTELPEMRSDEYDDDYHREKNIEYHSLAMDDRGLLHTSSADATSTSIDSSIKSSIDDHQKPNLEVQVKDNIDYGYLTPDEFGIFGDPEGQAREMDGRILNISKEDIADIIAMNRSNLLTEDVYQELTNISETTYTRLGMQ</sequence>
<dbReference type="InParanoid" id="M4FIE5"/>
<dbReference type="Proteomes" id="UP000011750">
    <property type="component" value="Unassembled WGS sequence"/>
</dbReference>
<dbReference type="AlphaFoldDB" id="M4FIE5"/>
<reference evidence="2" key="2">
    <citation type="journal article" date="2018" name="Hortic Res">
        <title>Improved Brassica rapa reference genome by single-molecule sequencing and chromosome conformation capture technologies.</title>
        <authorList>
            <person name="Zhang L."/>
            <person name="Cai X."/>
            <person name="Wu J."/>
            <person name="Liu M."/>
            <person name="Grob S."/>
            <person name="Cheng F."/>
            <person name="Liang J."/>
            <person name="Cai C."/>
            <person name="Liu Z."/>
            <person name="Liu B."/>
            <person name="Wang F."/>
            <person name="Li S."/>
            <person name="Liu F."/>
            <person name="Li X."/>
            <person name="Cheng L."/>
            <person name="Yang W."/>
            <person name="Li M.H."/>
            <person name="Grossniklaus U."/>
            <person name="Zheng H."/>
            <person name="Wang X."/>
        </authorList>
    </citation>
    <scope>NUCLEOTIDE SEQUENCE [LARGE SCALE GENOMIC DNA]</scope>
    <source>
        <strain evidence="2">cv. Chiifu-401-42</strain>
    </source>
</reference>
<evidence type="ECO:0000313" key="1">
    <source>
        <dbReference type="EnsemblPlants" id="Bra040874.1-P"/>
    </source>
</evidence>
<name>M4FIE5_BRACM</name>
<protein>
    <submittedName>
        <fullName evidence="1">Uncharacterized protein</fullName>
    </submittedName>
</protein>